<dbReference type="InterPro" id="IPR003613">
    <property type="entry name" value="Ubox_domain"/>
</dbReference>
<dbReference type="UniPathway" id="UPA00143"/>
<reference evidence="4 5" key="1">
    <citation type="journal article" date="2020" name="IScience">
        <title>Genome Sequencing of the Endangered Kingdonia uniflora (Circaeasteraceae, Ranunculales) Reveals Potential Mechanisms of Evolutionary Specialization.</title>
        <authorList>
            <person name="Sun Y."/>
            <person name="Deng T."/>
            <person name="Zhang A."/>
            <person name="Moore M.J."/>
            <person name="Landis J.B."/>
            <person name="Lin N."/>
            <person name="Zhang H."/>
            <person name="Zhang X."/>
            <person name="Huang J."/>
            <person name="Zhang X."/>
            <person name="Sun H."/>
            <person name="Wang H."/>
        </authorList>
    </citation>
    <scope>NUCLEOTIDE SEQUENCE [LARGE SCALE GENOMIC DNA]</scope>
    <source>
        <strain evidence="4">TB1705</strain>
        <tissue evidence="4">Leaf</tissue>
    </source>
</reference>
<dbReference type="GO" id="GO:0004842">
    <property type="term" value="F:ubiquitin-protein transferase activity"/>
    <property type="evidence" value="ECO:0007669"/>
    <property type="project" value="InterPro"/>
</dbReference>
<keyword evidence="2" id="KW-0808">Transferase</keyword>
<dbReference type="Proteomes" id="UP000541444">
    <property type="component" value="Unassembled WGS sequence"/>
</dbReference>
<dbReference type="SMART" id="SM00504">
    <property type="entry name" value="Ubox"/>
    <property type="match status" value="1"/>
</dbReference>
<evidence type="ECO:0000256" key="2">
    <source>
        <dbReference type="ARBA" id="ARBA00022679"/>
    </source>
</evidence>
<dbReference type="InterPro" id="IPR013083">
    <property type="entry name" value="Znf_RING/FYVE/PHD"/>
</dbReference>
<evidence type="ECO:0000256" key="1">
    <source>
        <dbReference type="ARBA" id="ARBA00004906"/>
    </source>
</evidence>
<dbReference type="PANTHER" id="PTHR23315:SF7">
    <property type="entry name" value="U-BOX DOMAIN-CONTAINING PROTEIN 4"/>
    <property type="match status" value="1"/>
</dbReference>
<dbReference type="SUPFAM" id="SSF57850">
    <property type="entry name" value="RING/U-box"/>
    <property type="match status" value="1"/>
</dbReference>
<dbReference type="OrthoDB" id="10064100at2759"/>
<evidence type="ECO:0000313" key="4">
    <source>
        <dbReference type="EMBL" id="KAF6161963.1"/>
    </source>
</evidence>
<dbReference type="PROSITE" id="PS51698">
    <property type="entry name" value="U_BOX"/>
    <property type="match status" value="1"/>
</dbReference>
<accession>A0A7J7N4A7</accession>
<dbReference type="GO" id="GO:0016567">
    <property type="term" value="P:protein ubiquitination"/>
    <property type="evidence" value="ECO:0007669"/>
    <property type="project" value="UniProtKB-UniPathway"/>
</dbReference>
<dbReference type="EMBL" id="JACGCM010001068">
    <property type="protein sequence ID" value="KAF6161963.1"/>
    <property type="molecule type" value="Genomic_DNA"/>
</dbReference>
<comment type="caution">
    <text evidence="4">The sequence shown here is derived from an EMBL/GenBank/DDBJ whole genome shotgun (WGS) entry which is preliminary data.</text>
</comment>
<organism evidence="4 5">
    <name type="scientific">Kingdonia uniflora</name>
    <dbReference type="NCBI Taxonomy" id="39325"/>
    <lineage>
        <taxon>Eukaryota</taxon>
        <taxon>Viridiplantae</taxon>
        <taxon>Streptophyta</taxon>
        <taxon>Embryophyta</taxon>
        <taxon>Tracheophyta</taxon>
        <taxon>Spermatophyta</taxon>
        <taxon>Magnoliopsida</taxon>
        <taxon>Ranunculales</taxon>
        <taxon>Circaeasteraceae</taxon>
        <taxon>Kingdonia</taxon>
    </lineage>
</organism>
<evidence type="ECO:0000313" key="5">
    <source>
        <dbReference type="Proteomes" id="UP000541444"/>
    </source>
</evidence>
<feature type="domain" description="U-box" evidence="3">
    <location>
        <begin position="115"/>
        <end position="184"/>
    </location>
</feature>
<evidence type="ECO:0000259" key="3">
    <source>
        <dbReference type="PROSITE" id="PS51698"/>
    </source>
</evidence>
<sequence length="184" mass="20477">MSSDQIVEGVSSSEIVEVGSSSDIVTKAISLSNEVERLMRVDVDTQYFPTFMKVTMLTVSELTKLKADLKDELRVLVGMITQQEGQSVGRDVFVKAQDILAALKTMKFDVEKVDPMPEQFKCPISKQIMVDPAILASAVTFERQNIQACLDAGSEICPKTKKPLSHFKDLTPNKFAKETILQWC</sequence>
<comment type="pathway">
    <text evidence="1">Protein modification; protein ubiquitination.</text>
</comment>
<proteinExistence type="predicted"/>
<protein>
    <recommendedName>
        <fullName evidence="3">U-box domain-containing protein</fullName>
    </recommendedName>
</protein>
<dbReference type="CDD" id="cd16664">
    <property type="entry name" value="RING-Ubox_PUB"/>
    <property type="match status" value="1"/>
</dbReference>
<name>A0A7J7N4A7_9MAGN</name>
<dbReference type="AlphaFoldDB" id="A0A7J7N4A7"/>
<dbReference type="PANTHER" id="PTHR23315">
    <property type="entry name" value="U BOX DOMAIN-CONTAINING"/>
    <property type="match status" value="1"/>
</dbReference>
<keyword evidence="5" id="KW-1185">Reference proteome</keyword>
<gene>
    <name evidence="4" type="ORF">GIB67_002746</name>
</gene>
<dbReference type="InterPro" id="IPR045210">
    <property type="entry name" value="RING-Ubox_PUB"/>
</dbReference>
<dbReference type="Gene3D" id="3.30.40.10">
    <property type="entry name" value="Zinc/RING finger domain, C3HC4 (zinc finger)"/>
    <property type="match status" value="1"/>
</dbReference>
<dbReference type="Pfam" id="PF04564">
    <property type="entry name" value="U-box"/>
    <property type="match status" value="1"/>
</dbReference>